<dbReference type="SUPFAM" id="SSF56925">
    <property type="entry name" value="OMPA-like"/>
    <property type="match status" value="1"/>
</dbReference>
<comment type="caution">
    <text evidence="4">The sequence shown here is derived from an EMBL/GenBank/DDBJ whole genome shotgun (WGS) entry which is preliminary data.</text>
</comment>
<evidence type="ECO:0000313" key="5">
    <source>
        <dbReference type="Proteomes" id="UP000321583"/>
    </source>
</evidence>
<dbReference type="AlphaFoldDB" id="A0A562E559"/>
<feature type="signal peptide" evidence="2">
    <location>
        <begin position="1"/>
        <end position="22"/>
    </location>
</feature>
<gene>
    <name evidence="4" type="ORF">L613_010600000050</name>
</gene>
<sequence>MKNILALAAALALGTLSTEALAGQPFVRAEAGNSDIEVSYGRYFRGSDHDTALLVGGGYWFTPNLAVEGHVGSLYTEYLGCDYDLDLVTVGAGIVAKKHFGPQETDFFVGARAGVARVTLQLREDRFDIVDDESSTKPYYGISAGYDFSRRWGLGLNYDRRRAESNGVNVDVDTITFAGEIRFR</sequence>
<dbReference type="OrthoDB" id="5735897at2"/>
<dbReference type="Gene3D" id="2.40.160.20">
    <property type="match status" value="1"/>
</dbReference>
<reference evidence="4 5" key="1">
    <citation type="submission" date="2019-07" db="EMBL/GenBank/DDBJ databases">
        <title>Genome sequencing of lignin-degrading bacterial isolates.</title>
        <authorList>
            <person name="Gladden J."/>
        </authorList>
    </citation>
    <scope>NUCLEOTIDE SEQUENCE [LARGE SCALE GENOMIC DNA]</scope>
    <source>
        <strain evidence="4 5">J19</strain>
    </source>
</reference>
<dbReference type="Proteomes" id="UP000321583">
    <property type="component" value="Unassembled WGS sequence"/>
</dbReference>
<evidence type="ECO:0000256" key="2">
    <source>
        <dbReference type="SAM" id="SignalP"/>
    </source>
</evidence>
<keyword evidence="1 2" id="KW-0732">Signal</keyword>
<accession>A0A562E559</accession>
<name>A0A562E559_9GAMM</name>
<dbReference type="Pfam" id="PF13505">
    <property type="entry name" value="OMP_b-brl"/>
    <property type="match status" value="1"/>
</dbReference>
<proteinExistence type="predicted"/>
<feature type="domain" description="Outer membrane protein beta-barrel" evidence="3">
    <location>
        <begin position="8"/>
        <end position="178"/>
    </location>
</feature>
<evidence type="ECO:0000256" key="1">
    <source>
        <dbReference type="ARBA" id="ARBA00022729"/>
    </source>
</evidence>
<evidence type="ECO:0000259" key="3">
    <source>
        <dbReference type="Pfam" id="PF13505"/>
    </source>
</evidence>
<feature type="chain" id="PRO_5021922616" evidence="2">
    <location>
        <begin position="23"/>
        <end position="184"/>
    </location>
</feature>
<dbReference type="EMBL" id="VLJS01000009">
    <property type="protein sequence ID" value="TWH16897.1"/>
    <property type="molecule type" value="Genomic_DNA"/>
</dbReference>
<dbReference type="InterPro" id="IPR027385">
    <property type="entry name" value="Beta-barrel_OMP"/>
</dbReference>
<dbReference type="RefSeq" id="WP_125109014.1">
    <property type="nucleotide sequence ID" value="NZ_VLJS01000009.1"/>
</dbReference>
<keyword evidence="5" id="KW-1185">Reference proteome</keyword>
<organism evidence="4 5">
    <name type="scientific">Pseudoxanthomonas taiwanensis J19</name>
    <dbReference type="NCBI Taxonomy" id="935569"/>
    <lineage>
        <taxon>Bacteria</taxon>
        <taxon>Pseudomonadati</taxon>
        <taxon>Pseudomonadota</taxon>
        <taxon>Gammaproteobacteria</taxon>
        <taxon>Lysobacterales</taxon>
        <taxon>Lysobacteraceae</taxon>
        <taxon>Pseudoxanthomonas</taxon>
    </lineage>
</organism>
<dbReference type="InterPro" id="IPR011250">
    <property type="entry name" value="OMP/PagP_B-barrel"/>
</dbReference>
<protein>
    <submittedName>
        <fullName evidence="4">Outer membrane protein with beta-barrel domain</fullName>
    </submittedName>
</protein>
<evidence type="ECO:0000313" key="4">
    <source>
        <dbReference type="EMBL" id="TWH16897.1"/>
    </source>
</evidence>